<sequence>MAEIALEQLVPGARNLLLACAGAQAGDRVLLVGEEGPDLYFDPALCDAVAKVATDLGMTPEVVMAAPVTDASAFPANVREAMERADRTIFFSRLGDQVRFNLSGDKAKAVMTYTLDLGYLSAPFASADFAVMKRVHDALLDLILSARSYRISGDCGTDLISEIKVGREDAVADFALELFPVMIFPPVICHRMQGTLAIKHFVTSSSTRAYDDSTLVLNEPILTRVEDSRMIDFQGPADLVARLKSQLERAAALTGGDPYLINSWHTGINPGTYYVGDPYADLEKWGTVTYGSPRYTHMHAAGIDPGDAAFHLMDLTIAFDDQVVWDRGRFVFLDRPEIQAMMDQDQQKLLNSSVLHEIGV</sequence>
<evidence type="ECO:0000313" key="1">
    <source>
        <dbReference type="EMBL" id="WZK91100.1"/>
    </source>
</evidence>
<accession>A0ABZ2XYB8</accession>
<protein>
    <submittedName>
        <fullName evidence="1">Uncharacterized protein</fullName>
    </submittedName>
</protein>
<geneLocation type="plasmid" evidence="1 2">
    <name>unnamed4</name>
</geneLocation>
<gene>
    <name evidence="1" type="ORF">QEZ52_21265</name>
</gene>
<evidence type="ECO:0000313" key="2">
    <source>
        <dbReference type="Proteomes" id="UP001623232"/>
    </source>
</evidence>
<keyword evidence="2" id="KW-1185">Reference proteome</keyword>
<reference evidence="1 2" key="1">
    <citation type="submission" date="2023-04" db="EMBL/GenBank/DDBJ databases">
        <title>Complete genome sequence of Alisedimentitalea scapharcae.</title>
        <authorList>
            <person name="Rong J.-C."/>
            <person name="Yi M.-L."/>
            <person name="Zhao Q."/>
        </authorList>
    </citation>
    <scope>NUCLEOTIDE SEQUENCE [LARGE SCALE GENOMIC DNA]</scope>
    <source>
        <strain evidence="1 2">KCTC 42119</strain>
        <plasmid evidence="1 2">unnamed4</plasmid>
    </source>
</reference>
<dbReference type="Proteomes" id="UP001623232">
    <property type="component" value="Plasmid unnamed4"/>
</dbReference>
<keyword evidence="1" id="KW-0614">Plasmid</keyword>
<dbReference type="RefSeq" id="WP_343211808.1">
    <property type="nucleotide sequence ID" value="NZ_CP123585.1"/>
</dbReference>
<organism evidence="1 2">
    <name type="scientific">Aliisedimentitalea scapharcae</name>
    <dbReference type="NCBI Taxonomy" id="1524259"/>
    <lineage>
        <taxon>Bacteria</taxon>
        <taxon>Pseudomonadati</taxon>
        <taxon>Pseudomonadota</taxon>
        <taxon>Alphaproteobacteria</taxon>
        <taxon>Rhodobacterales</taxon>
        <taxon>Roseobacteraceae</taxon>
        <taxon>Aliisedimentitalea</taxon>
    </lineage>
</organism>
<name>A0ABZ2XYB8_9RHOB</name>
<proteinExistence type="predicted"/>
<dbReference type="EMBL" id="CP123585">
    <property type="protein sequence ID" value="WZK91100.1"/>
    <property type="molecule type" value="Genomic_DNA"/>
</dbReference>